<keyword evidence="2" id="KW-0472">Membrane</keyword>
<proteinExistence type="predicted"/>
<feature type="transmembrane region" description="Helical" evidence="2">
    <location>
        <begin position="9"/>
        <end position="28"/>
    </location>
</feature>
<dbReference type="STRING" id="1437606.BBOH_1000"/>
<gene>
    <name evidence="3" type="ORF">BBOH_1000</name>
</gene>
<evidence type="ECO:0000313" key="4">
    <source>
        <dbReference type="Proteomes" id="UP000029096"/>
    </source>
</evidence>
<evidence type="ECO:0000256" key="2">
    <source>
        <dbReference type="SAM" id="Phobius"/>
    </source>
</evidence>
<keyword evidence="4" id="KW-1185">Reference proteome</keyword>
<protein>
    <submittedName>
        <fullName evidence="3">Carbon starvation protein</fullName>
    </submittedName>
</protein>
<sequence length="97" mass="10976">MNNVVRERFYAVGAVGGALWLVDLIYQSQKDGSLFVGSTIFLAVCIFSATIYFAVGAWRLWRVGRHGNVKEVDMFEKSRPSKEDRAGETRQKSDSRK</sequence>
<evidence type="ECO:0000313" key="3">
    <source>
        <dbReference type="EMBL" id="KFI45588.1"/>
    </source>
</evidence>
<feature type="region of interest" description="Disordered" evidence="1">
    <location>
        <begin position="76"/>
        <end position="97"/>
    </location>
</feature>
<name>A0A086ZGD8_9BIFI</name>
<dbReference type="EMBL" id="JGYP01000002">
    <property type="protein sequence ID" value="KFI45588.1"/>
    <property type="molecule type" value="Genomic_DNA"/>
</dbReference>
<accession>A0A086ZGD8</accession>
<feature type="transmembrane region" description="Helical" evidence="2">
    <location>
        <begin position="34"/>
        <end position="55"/>
    </location>
</feature>
<comment type="caution">
    <text evidence="3">The sequence shown here is derived from an EMBL/GenBank/DDBJ whole genome shotgun (WGS) entry which is preliminary data.</text>
</comment>
<reference evidence="3 4" key="1">
    <citation type="submission" date="2014-03" db="EMBL/GenBank/DDBJ databases">
        <title>Genomics of Bifidobacteria.</title>
        <authorList>
            <person name="Ventura M."/>
            <person name="Milani C."/>
            <person name="Lugli G.A."/>
        </authorList>
    </citation>
    <scope>NUCLEOTIDE SEQUENCE [LARGE SCALE GENOMIC DNA]</scope>
    <source>
        <strain evidence="3 4">DSM 22767</strain>
    </source>
</reference>
<dbReference type="AlphaFoldDB" id="A0A086ZGD8"/>
<dbReference type="RefSeq" id="WP_033521308.1">
    <property type="nucleotide sequence ID" value="NZ_JDUS01000006.1"/>
</dbReference>
<organism evidence="3 4">
    <name type="scientific">Bifidobacterium bohemicum DSM 22767</name>
    <dbReference type="NCBI Taxonomy" id="1437606"/>
    <lineage>
        <taxon>Bacteria</taxon>
        <taxon>Bacillati</taxon>
        <taxon>Actinomycetota</taxon>
        <taxon>Actinomycetes</taxon>
        <taxon>Bifidobacteriales</taxon>
        <taxon>Bifidobacteriaceae</taxon>
        <taxon>Bifidobacterium</taxon>
    </lineage>
</organism>
<keyword evidence="2" id="KW-1133">Transmembrane helix</keyword>
<dbReference type="Proteomes" id="UP000029096">
    <property type="component" value="Unassembled WGS sequence"/>
</dbReference>
<keyword evidence="2" id="KW-0812">Transmembrane</keyword>
<evidence type="ECO:0000256" key="1">
    <source>
        <dbReference type="SAM" id="MobiDB-lite"/>
    </source>
</evidence>